<organism evidence="1 2">
    <name type="scientific">Lactiplantibacillus plantarum subsp. plantarum</name>
    <dbReference type="NCBI Taxonomy" id="337330"/>
    <lineage>
        <taxon>Bacteria</taxon>
        <taxon>Bacillati</taxon>
        <taxon>Bacillota</taxon>
        <taxon>Bacilli</taxon>
        <taxon>Lactobacillales</taxon>
        <taxon>Lactobacillaceae</taxon>
        <taxon>Lactiplantibacillus</taxon>
    </lineage>
</organism>
<gene>
    <name evidence="1" type="ORF">S101258_02611</name>
</gene>
<comment type="caution">
    <text evidence="1">The sequence shown here is derived from an EMBL/GenBank/DDBJ whole genome shotgun (WGS) entry which is preliminary data.</text>
</comment>
<protein>
    <recommendedName>
        <fullName evidence="3">Prophage protein</fullName>
    </recommendedName>
</protein>
<evidence type="ECO:0008006" key="3">
    <source>
        <dbReference type="Google" id="ProtNLM"/>
    </source>
</evidence>
<dbReference type="Proteomes" id="UP000236990">
    <property type="component" value="Unassembled WGS sequence"/>
</dbReference>
<sequence>MVEHDITWSIYNGQKMPKIYVDGEQAQVVSCSYQFVTATDTDELGLNMLTATIFLLSECDYKPIQHVIFINQQTGKVFYQ</sequence>
<dbReference type="EMBL" id="NKCZ01000120">
    <property type="protein sequence ID" value="POD82381.1"/>
    <property type="molecule type" value="Genomic_DNA"/>
</dbReference>
<dbReference type="AlphaFoldDB" id="A0A2S3U2W7"/>
<evidence type="ECO:0000313" key="2">
    <source>
        <dbReference type="Proteomes" id="UP000236990"/>
    </source>
</evidence>
<evidence type="ECO:0000313" key="1">
    <source>
        <dbReference type="EMBL" id="POD82381.1"/>
    </source>
</evidence>
<proteinExistence type="predicted"/>
<reference evidence="1 2" key="1">
    <citation type="submission" date="2017-06" db="EMBL/GenBank/DDBJ databases">
        <title>Genome sequence of Lactobacillus plantarum subsp. plantarum strain SRCM101258.</title>
        <authorList>
            <person name="Cho S.H."/>
        </authorList>
    </citation>
    <scope>NUCLEOTIDE SEQUENCE [LARGE SCALE GENOMIC DNA]</scope>
    <source>
        <strain evidence="1 2">SRCM101258</strain>
    </source>
</reference>
<name>A0A2S3U2W7_LACPN</name>
<accession>A0A2S3U2W7</accession>